<name>A0ACC1Y9C2_MELAZ</name>
<dbReference type="EMBL" id="CM051397">
    <property type="protein sequence ID" value="KAJ4720311.1"/>
    <property type="molecule type" value="Genomic_DNA"/>
</dbReference>
<reference evidence="1 2" key="1">
    <citation type="journal article" date="2023" name="Science">
        <title>Complex scaffold remodeling in plant triterpene biosynthesis.</title>
        <authorList>
            <person name="De La Pena R."/>
            <person name="Hodgson H."/>
            <person name="Liu J.C."/>
            <person name="Stephenson M.J."/>
            <person name="Martin A.C."/>
            <person name="Owen C."/>
            <person name="Harkess A."/>
            <person name="Leebens-Mack J."/>
            <person name="Jimenez L.E."/>
            <person name="Osbourn A."/>
            <person name="Sattely E.S."/>
        </authorList>
    </citation>
    <scope>NUCLEOTIDE SEQUENCE [LARGE SCALE GENOMIC DNA]</scope>
    <source>
        <strain evidence="2">cv. JPN11</strain>
        <tissue evidence="1">Leaf</tissue>
    </source>
</reference>
<accession>A0ACC1Y9C2</accession>
<organism evidence="1 2">
    <name type="scientific">Melia azedarach</name>
    <name type="common">Chinaberry tree</name>
    <dbReference type="NCBI Taxonomy" id="155640"/>
    <lineage>
        <taxon>Eukaryota</taxon>
        <taxon>Viridiplantae</taxon>
        <taxon>Streptophyta</taxon>
        <taxon>Embryophyta</taxon>
        <taxon>Tracheophyta</taxon>
        <taxon>Spermatophyta</taxon>
        <taxon>Magnoliopsida</taxon>
        <taxon>eudicotyledons</taxon>
        <taxon>Gunneridae</taxon>
        <taxon>Pentapetalae</taxon>
        <taxon>rosids</taxon>
        <taxon>malvids</taxon>
        <taxon>Sapindales</taxon>
        <taxon>Meliaceae</taxon>
        <taxon>Melia</taxon>
    </lineage>
</organism>
<comment type="caution">
    <text evidence="1">The sequence shown here is derived from an EMBL/GenBank/DDBJ whole genome shotgun (WGS) entry which is preliminary data.</text>
</comment>
<gene>
    <name evidence="1" type="ORF">OWV82_008164</name>
</gene>
<dbReference type="Proteomes" id="UP001164539">
    <property type="component" value="Chromosome 4"/>
</dbReference>
<evidence type="ECO:0000313" key="2">
    <source>
        <dbReference type="Proteomes" id="UP001164539"/>
    </source>
</evidence>
<keyword evidence="1" id="KW-0240">DNA-directed RNA polymerase</keyword>
<proteinExistence type="predicted"/>
<keyword evidence="2" id="KW-1185">Reference proteome</keyword>
<evidence type="ECO:0000313" key="1">
    <source>
        <dbReference type="EMBL" id="KAJ4720311.1"/>
    </source>
</evidence>
<keyword evidence="1" id="KW-0804">Transcription</keyword>
<sequence length="224" mass="25669">MSAKTGGVGGNVECLTRKVVEKESLESYRYYLSRRTVLQMLKDRGYDIPDSELSGSLTEFCSVFGDKPDVERLRLCFPLLSNPSKKMLVIYLGTEEIKTQVIRGVLGQIVNKESLHGLILILQSKMNHFARKEVQKFPAQVEIFQITDLLVNITKHILVPKHEILTVEDKQKLLKKYKVEEKQLPQMLRTDALARYYGLEKGQVLKLTYMDGIAKSLETYRCVL</sequence>
<protein>
    <submittedName>
        <fullName evidence="1">DNA-directed RNA polymerase II</fullName>
    </submittedName>
</protein>